<evidence type="ECO:0000313" key="3">
    <source>
        <dbReference type="Proteomes" id="UP000245464"/>
    </source>
</evidence>
<dbReference type="EMBL" id="NQIK02000006">
    <property type="protein sequence ID" value="KAF7569709.1"/>
    <property type="molecule type" value="Genomic_DNA"/>
</dbReference>
<dbReference type="RefSeq" id="XP_065961644.1">
    <property type="nucleotide sequence ID" value="XM_066108459.1"/>
</dbReference>
<evidence type="ECO:0000256" key="1">
    <source>
        <dbReference type="SAM" id="MobiDB-lite"/>
    </source>
</evidence>
<gene>
    <name evidence="2" type="ORF">PtrM4_121240</name>
</gene>
<dbReference type="Proteomes" id="UP000245464">
    <property type="component" value="Chromosome 6"/>
</dbReference>
<organism evidence="2 3">
    <name type="scientific">Pyrenophora tritici-repentis</name>
    <dbReference type="NCBI Taxonomy" id="45151"/>
    <lineage>
        <taxon>Eukaryota</taxon>
        <taxon>Fungi</taxon>
        <taxon>Dikarya</taxon>
        <taxon>Ascomycota</taxon>
        <taxon>Pezizomycotina</taxon>
        <taxon>Dothideomycetes</taxon>
        <taxon>Pleosporomycetidae</taxon>
        <taxon>Pleosporales</taxon>
        <taxon>Pleosporineae</taxon>
        <taxon>Pleosporaceae</taxon>
        <taxon>Pyrenophora</taxon>
    </lineage>
</organism>
<feature type="region of interest" description="Disordered" evidence="1">
    <location>
        <begin position="1"/>
        <end position="77"/>
    </location>
</feature>
<accession>A0A317AYM4</accession>
<dbReference type="AlphaFoldDB" id="A0A317AYM4"/>
<dbReference type="GeneID" id="90957156"/>
<dbReference type="KEGG" id="ptrr:90957156"/>
<proteinExistence type="predicted"/>
<name>A0A317AYM4_9PLEO</name>
<sequence length="101" mass="10655">MRRKRKAKAASHGPADNASNNGEKKPESGSQNANSSSSSTSKPSANNPNAPSKDLASQMRKMVIEAADPPPNPIPNGVEAEMAEVKKTRCYYAPREASTSA</sequence>
<evidence type="ECO:0000313" key="2">
    <source>
        <dbReference type="EMBL" id="KAF7569709.1"/>
    </source>
</evidence>
<reference evidence="2 3" key="1">
    <citation type="journal article" date="2018" name="BMC Genomics">
        <title>Comparative genomics of the wheat fungal pathogen Pyrenophora tritici-repentis reveals chromosomal variations and genome plasticity.</title>
        <authorList>
            <person name="Moolhuijzen P."/>
            <person name="See P.T."/>
            <person name="Hane J.K."/>
            <person name="Shi G."/>
            <person name="Liu Z."/>
            <person name="Oliver R.P."/>
            <person name="Moffat C.S."/>
        </authorList>
    </citation>
    <scope>NUCLEOTIDE SEQUENCE [LARGE SCALE GENOMIC DNA]</scope>
    <source>
        <strain evidence="2">M4</strain>
    </source>
</reference>
<comment type="caution">
    <text evidence="2">The sequence shown here is derived from an EMBL/GenBank/DDBJ whole genome shotgun (WGS) entry which is preliminary data.</text>
</comment>
<feature type="compositionally biased region" description="Low complexity" evidence="1">
    <location>
        <begin position="28"/>
        <end position="52"/>
    </location>
</feature>
<protein>
    <submittedName>
        <fullName evidence="2">Uncharacterized protein</fullName>
    </submittedName>
</protein>